<evidence type="ECO:0000313" key="2">
    <source>
        <dbReference type="EMBL" id="KIN96528.1"/>
    </source>
</evidence>
<proteinExistence type="predicted"/>
<dbReference type="InParanoid" id="A0A0C3NMG5"/>
<dbReference type="EMBL" id="KN832044">
    <property type="protein sequence ID" value="KIN96528.1"/>
    <property type="molecule type" value="Genomic_DNA"/>
</dbReference>
<accession>A0A0C3NMG5</accession>
<gene>
    <name evidence="2" type="ORF">M404DRAFT_244040</name>
</gene>
<organism evidence="2 3">
    <name type="scientific">Pisolithus tinctorius Marx 270</name>
    <dbReference type="NCBI Taxonomy" id="870435"/>
    <lineage>
        <taxon>Eukaryota</taxon>
        <taxon>Fungi</taxon>
        <taxon>Dikarya</taxon>
        <taxon>Basidiomycota</taxon>
        <taxon>Agaricomycotina</taxon>
        <taxon>Agaricomycetes</taxon>
        <taxon>Agaricomycetidae</taxon>
        <taxon>Boletales</taxon>
        <taxon>Sclerodermatineae</taxon>
        <taxon>Pisolithaceae</taxon>
        <taxon>Pisolithus</taxon>
    </lineage>
</organism>
<dbReference type="Proteomes" id="UP000054217">
    <property type="component" value="Unassembled WGS sequence"/>
</dbReference>
<protein>
    <submittedName>
        <fullName evidence="2">Uncharacterized protein</fullName>
    </submittedName>
</protein>
<reference evidence="2 3" key="1">
    <citation type="submission" date="2014-04" db="EMBL/GenBank/DDBJ databases">
        <authorList>
            <consortium name="DOE Joint Genome Institute"/>
            <person name="Kuo A."/>
            <person name="Kohler A."/>
            <person name="Costa M.D."/>
            <person name="Nagy L.G."/>
            <person name="Floudas D."/>
            <person name="Copeland A."/>
            <person name="Barry K.W."/>
            <person name="Cichocki N."/>
            <person name="Veneault-Fourrey C."/>
            <person name="LaButti K."/>
            <person name="Lindquist E.A."/>
            <person name="Lipzen A."/>
            <person name="Lundell T."/>
            <person name="Morin E."/>
            <person name="Murat C."/>
            <person name="Sun H."/>
            <person name="Tunlid A."/>
            <person name="Henrissat B."/>
            <person name="Grigoriev I.V."/>
            <person name="Hibbett D.S."/>
            <person name="Martin F."/>
            <person name="Nordberg H.P."/>
            <person name="Cantor M.N."/>
            <person name="Hua S.X."/>
        </authorList>
    </citation>
    <scope>NUCLEOTIDE SEQUENCE [LARGE SCALE GENOMIC DNA]</scope>
    <source>
        <strain evidence="2 3">Marx 270</strain>
    </source>
</reference>
<keyword evidence="3" id="KW-1185">Reference proteome</keyword>
<evidence type="ECO:0000313" key="3">
    <source>
        <dbReference type="Proteomes" id="UP000054217"/>
    </source>
</evidence>
<reference evidence="3" key="2">
    <citation type="submission" date="2015-01" db="EMBL/GenBank/DDBJ databases">
        <title>Evolutionary Origins and Diversification of the Mycorrhizal Mutualists.</title>
        <authorList>
            <consortium name="DOE Joint Genome Institute"/>
            <consortium name="Mycorrhizal Genomics Consortium"/>
            <person name="Kohler A."/>
            <person name="Kuo A."/>
            <person name="Nagy L.G."/>
            <person name="Floudas D."/>
            <person name="Copeland A."/>
            <person name="Barry K.W."/>
            <person name="Cichocki N."/>
            <person name="Veneault-Fourrey C."/>
            <person name="LaButti K."/>
            <person name="Lindquist E.A."/>
            <person name="Lipzen A."/>
            <person name="Lundell T."/>
            <person name="Morin E."/>
            <person name="Murat C."/>
            <person name="Riley R."/>
            <person name="Ohm R."/>
            <person name="Sun H."/>
            <person name="Tunlid A."/>
            <person name="Henrissat B."/>
            <person name="Grigoriev I.V."/>
            <person name="Hibbett D.S."/>
            <person name="Martin F."/>
        </authorList>
    </citation>
    <scope>NUCLEOTIDE SEQUENCE [LARGE SCALE GENOMIC DNA]</scope>
    <source>
        <strain evidence="3">Marx 270</strain>
    </source>
</reference>
<sequence length="157" mass="16973">MNDAPSSRARDPNNGLVGREPEEVEDVAEVRGSQPYALNILSACDAVVSGFTSSRTALSDASYIMDVLGRCTLCLVRQQSGTWSPSQRSLEHVMLLPSPFAIFLYCTVIGCPYTPSISICMSGVDDVQWVLLGGTPLLHICDHTKCICVSILCIFSI</sequence>
<name>A0A0C3NMG5_PISTI</name>
<dbReference type="HOGENOM" id="CLU_1678641_0_0_1"/>
<evidence type="ECO:0000256" key="1">
    <source>
        <dbReference type="SAM" id="MobiDB-lite"/>
    </source>
</evidence>
<feature type="region of interest" description="Disordered" evidence="1">
    <location>
        <begin position="1"/>
        <end position="23"/>
    </location>
</feature>
<dbReference type="AlphaFoldDB" id="A0A0C3NMG5"/>